<accession>A0A8X7ZUI5</accession>
<comment type="caution">
    <text evidence="3">The sequence shown here is derived from an EMBL/GenBank/DDBJ whole genome shotgun (WGS) entry which is preliminary data.</text>
</comment>
<name>A0A8X7ZUI5_POPTO</name>
<dbReference type="Pfam" id="PF02458">
    <property type="entry name" value="Transferase"/>
    <property type="match status" value="1"/>
</dbReference>
<evidence type="ECO:0000256" key="1">
    <source>
        <dbReference type="ARBA" id="ARBA00022679"/>
    </source>
</evidence>
<reference evidence="3" key="1">
    <citation type="journal article" date="2020" name="bioRxiv">
        <title>Hybrid origin of Populus tomentosa Carr. identified through genome sequencing and phylogenomic analysis.</title>
        <authorList>
            <person name="An X."/>
            <person name="Gao K."/>
            <person name="Chen Z."/>
            <person name="Li J."/>
            <person name="Yang X."/>
            <person name="Yang X."/>
            <person name="Zhou J."/>
            <person name="Guo T."/>
            <person name="Zhao T."/>
            <person name="Huang S."/>
            <person name="Miao D."/>
            <person name="Khan W.U."/>
            <person name="Rao P."/>
            <person name="Ye M."/>
            <person name="Lei B."/>
            <person name="Liao W."/>
            <person name="Wang J."/>
            <person name="Ji L."/>
            <person name="Li Y."/>
            <person name="Guo B."/>
            <person name="Mustafa N.S."/>
            <person name="Li S."/>
            <person name="Yun Q."/>
            <person name="Keller S.R."/>
            <person name="Mao J."/>
            <person name="Zhang R."/>
            <person name="Strauss S.H."/>
        </authorList>
    </citation>
    <scope>NUCLEOTIDE SEQUENCE</scope>
    <source>
        <strain evidence="3">GM15</strain>
        <tissue evidence="3">Leaf</tissue>
    </source>
</reference>
<gene>
    <name evidence="3" type="ORF">POTOM_017373</name>
</gene>
<dbReference type="InterPro" id="IPR051504">
    <property type="entry name" value="Plant_metabolite_acyltrans"/>
</dbReference>
<dbReference type="OrthoDB" id="1747666at2759"/>
<evidence type="ECO:0000256" key="2">
    <source>
        <dbReference type="ARBA" id="ARBA00023315"/>
    </source>
</evidence>
<keyword evidence="1" id="KW-0808">Transferase</keyword>
<dbReference type="Proteomes" id="UP000886885">
    <property type="component" value="Chromosome 4D"/>
</dbReference>
<protein>
    <submittedName>
        <fullName evidence="3">Uncharacterized protein</fullName>
    </submittedName>
</protein>
<dbReference type="EMBL" id="JAAWWB010000008">
    <property type="protein sequence ID" value="KAG6777548.1"/>
    <property type="molecule type" value="Genomic_DNA"/>
</dbReference>
<evidence type="ECO:0000313" key="4">
    <source>
        <dbReference type="Proteomes" id="UP000886885"/>
    </source>
</evidence>
<sequence>MSAAVGDGSVSSGQVVCCGGGEGEEGGERLTVALLQTVEREGDGFLLCAEAMSRERVIILVQVQGMGFCLSHVSSIMVAGYGCVELPTSDTKASVIALQVTVFPNKGFSISIVCRHGILDRKSATTFIKAYSYVCKHLEFDQ</sequence>
<dbReference type="GO" id="GO:0016747">
    <property type="term" value="F:acyltransferase activity, transferring groups other than amino-acyl groups"/>
    <property type="evidence" value="ECO:0007669"/>
    <property type="project" value="UniProtKB-ARBA"/>
</dbReference>
<organism evidence="3 4">
    <name type="scientific">Populus tomentosa</name>
    <name type="common">Chinese white poplar</name>
    <dbReference type="NCBI Taxonomy" id="118781"/>
    <lineage>
        <taxon>Eukaryota</taxon>
        <taxon>Viridiplantae</taxon>
        <taxon>Streptophyta</taxon>
        <taxon>Embryophyta</taxon>
        <taxon>Tracheophyta</taxon>
        <taxon>Spermatophyta</taxon>
        <taxon>Magnoliopsida</taxon>
        <taxon>eudicotyledons</taxon>
        <taxon>Gunneridae</taxon>
        <taxon>Pentapetalae</taxon>
        <taxon>rosids</taxon>
        <taxon>fabids</taxon>
        <taxon>Malpighiales</taxon>
        <taxon>Salicaceae</taxon>
        <taxon>Saliceae</taxon>
        <taxon>Populus</taxon>
    </lineage>
</organism>
<keyword evidence="2" id="KW-0012">Acyltransferase</keyword>
<dbReference type="AlphaFoldDB" id="A0A8X7ZUI5"/>
<proteinExistence type="predicted"/>
<evidence type="ECO:0000313" key="3">
    <source>
        <dbReference type="EMBL" id="KAG6777548.1"/>
    </source>
</evidence>
<keyword evidence="4" id="KW-1185">Reference proteome</keyword>
<dbReference type="PANTHER" id="PTHR31625">
    <property type="match status" value="1"/>
</dbReference>